<dbReference type="AlphaFoldDB" id="A0A1L9RSK5"/>
<dbReference type="EMBL" id="KV878211">
    <property type="protein sequence ID" value="OJJ37899.1"/>
    <property type="molecule type" value="Genomic_DNA"/>
</dbReference>
<protein>
    <recommendedName>
        <fullName evidence="4">Nephrocystin 3-like N-terminal domain-containing protein</fullName>
    </recommendedName>
</protein>
<dbReference type="OrthoDB" id="443402at2759"/>
<sequence length="1006" mass="115945">MDPLTVIGLFSNIIGFVDLGVKLFNTTKEIYDSASGTPDSAASYEFIAEKMQEFTNRLIPPGETVSDKDRAICDLAKKCRSLAQDIRTLFAKTKPRDPKSRGQSFISAIKMAKYKKRREELQSRLATCQQQLEMHLNYATSSKIQRDLNALITSSKDDSNLILQLQKRVEDLHQNVNNAFSARGQVQLGGLLQVSEGSYNTFLSKYLLSDLRFDSRDTRFGDVAEPHDDTFQWIFDDDLNATHMLLHRNQFHQSFNSWLSSGDGIFHISGKLGSGKSTLMKLLYHDYRTQERLMEWAGDRELIKAQFFFWKPGSKLQKSMEGLLRALLYECLMSVPELVAETLPKQWSEIKSTPLQMHRKVQFPLDDLQTAFDRLVDRGVEGYRICFFIDGLDEYDAPLHDDYLAMVERLCRWSQLSEGEIKFCVSSREHNVFMNHFPDSQRICMQDLTRPDMERFIRDKFELTEQQKKLEPLVELISEKANGVFLWVALVIRRLRDLNEREEATLKRLKKEIDDIPEQLEDLFKHLLQSIHRSDRKRAYRTFAVLQKLNEEDLPYVHFPLAAYCFIDDCLADQPDETIPTLHELDEMSKNEKLTRGRKMLMGSCMGLVEPTRIISLIDDDFQEWGVSFTHRSVPEFLQSVHSQDWEEHLKGFCPEGAISWLLLIYLRDKNTMWYKKSGYEQPSCISHYIMDIRQKANISREPFFLEDQLEATLVRHGCADIREEDDYGKLHIASLKDAAFYFIGTLNPQSDRVFRICNPLYLAAFVGNTAYVIWKTTQDPSCIQNPLTIPILLYCHYYSFMRGRTTDSIHGVNLPLHHLTTPTSLSPCVHPRLSISDKGAKLSVWQHLVLGLVAGFQMLPEETAAEDIFWERFLETRADTYLAISSTSKRKWGKHPVKLIVGKERRQVDLSIDLNTRGIGHLLGLFDRGGVCEITLAQIFDQCGIPNRDKLISLVEHNNRLSSEESARAERDGSTQPISRDDTPRDNSQSVNQLSTYNRASKNKN</sequence>
<dbReference type="PANTHER" id="PTHR10039">
    <property type="entry name" value="AMELOGENIN"/>
    <property type="match status" value="1"/>
</dbReference>
<evidence type="ECO:0000256" key="3">
    <source>
        <dbReference type="SAM" id="MobiDB-lite"/>
    </source>
</evidence>
<dbReference type="SUPFAM" id="SSF52540">
    <property type="entry name" value="P-loop containing nucleoside triphosphate hydrolases"/>
    <property type="match status" value="1"/>
</dbReference>
<evidence type="ECO:0000313" key="5">
    <source>
        <dbReference type="EMBL" id="OJJ37899.1"/>
    </source>
</evidence>
<feature type="compositionally biased region" description="Polar residues" evidence="3">
    <location>
        <begin position="987"/>
        <end position="1006"/>
    </location>
</feature>
<keyword evidence="1" id="KW-0677">Repeat</keyword>
<dbReference type="Pfam" id="PF24883">
    <property type="entry name" value="NPHP3_N"/>
    <property type="match status" value="1"/>
</dbReference>
<dbReference type="RefSeq" id="XP_040691575.1">
    <property type="nucleotide sequence ID" value="XM_040830771.1"/>
</dbReference>
<dbReference type="PANTHER" id="PTHR10039:SF5">
    <property type="entry name" value="NACHT DOMAIN-CONTAINING PROTEIN"/>
    <property type="match status" value="1"/>
</dbReference>
<dbReference type="InterPro" id="IPR056884">
    <property type="entry name" value="NPHP3-like_N"/>
</dbReference>
<dbReference type="STRING" id="1073089.A0A1L9RSK5"/>
<organism evidence="5 6">
    <name type="scientific">Aspergillus wentii DTO 134E9</name>
    <dbReference type="NCBI Taxonomy" id="1073089"/>
    <lineage>
        <taxon>Eukaryota</taxon>
        <taxon>Fungi</taxon>
        <taxon>Dikarya</taxon>
        <taxon>Ascomycota</taxon>
        <taxon>Pezizomycotina</taxon>
        <taxon>Eurotiomycetes</taxon>
        <taxon>Eurotiomycetidae</taxon>
        <taxon>Eurotiales</taxon>
        <taxon>Aspergillaceae</taxon>
        <taxon>Aspergillus</taxon>
        <taxon>Aspergillus subgen. Cremei</taxon>
    </lineage>
</organism>
<feature type="region of interest" description="Disordered" evidence="3">
    <location>
        <begin position="963"/>
        <end position="1006"/>
    </location>
</feature>
<dbReference type="Gene3D" id="3.40.50.300">
    <property type="entry name" value="P-loop containing nucleotide triphosphate hydrolases"/>
    <property type="match status" value="1"/>
</dbReference>
<feature type="domain" description="Nephrocystin 3-like N-terminal" evidence="4">
    <location>
        <begin position="252"/>
        <end position="428"/>
    </location>
</feature>
<feature type="coiled-coil region" evidence="2">
    <location>
        <begin position="492"/>
        <end position="519"/>
    </location>
</feature>
<proteinExistence type="predicted"/>
<dbReference type="InterPro" id="IPR027417">
    <property type="entry name" value="P-loop_NTPase"/>
</dbReference>
<keyword evidence="2" id="KW-0175">Coiled coil</keyword>
<evidence type="ECO:0000313" key="6">
    <source>
        <dbReference type="Proteomes" id="UP000184383"/>
    </source>
</evidence>
<accession>A0A1L9RSK5</accession>
<evidence type="ECO:0000256" key="1">
    <source>
        <dbReference type="ARBA" id="ARBA00022737"/>
    </source>
</evidence>
<dbReference type="GeneID" id="63746619"/>
<name>A0A1L9RSK5_ASPWE</name>
<dbReference type="VEuPathDB" id="FungiDB:ASPWEDRAFT_171353"/>
<evidence type="ECO:0000256" key="2">
    <source>
        <dbReference type="SAM" id="Coils"/>
    </source>
</evidence>
<gene>
    <name evidence="5" type="ORF">ASPWEDRAFT_171353</name>
</gene>
<feature type="compositionally biased region" description="Basic and acidic residues" evidence="3">
    <location>
        <begin position="963"/>
        <end position="986"/>
    </location>
</feature>
<reference evidence="6" key="1">
    <citation type="journal article" date="2017" name="Genome Biol.">
        <title>Comparative genomics reveals high biological diversity and specific adaptations in the industrially and medically important fungal genus Aspergillus.</title>
        <authorList>
            <person name="de Vries R.P."/>
            <person name="Riley R."/>
            <person name="Wiebenga A."/>
            <person name="Aguilar-Osorio G."/>
            <person name="Amillis S."/>
            <person name="Uchima C.A."/>
            <person name="Anderluh G."/>
            <person name="Asadollahi M."/>
            <person name="Askin M."/>
            <person name="Barry K."/>
            <person name="Battaglia E."/>
            <person name="Bayram O."/>
            <person name="Benocci T."/>
            <person name="Braus-Stromeyer S.A."/>
            <person name="Caldana C."/>
            <person name="Canovas D."/>
            <person name="Cerqueira G.C."/>
            <person name="Chen F."/>
            <person name="Chen W."/>
            <person name="Choi C."/>
            <person name="Clum A."/>
            <person name="Dos Santos R.A."/>
            <person name="Damasio A.R."/>
            <person name="Diallinas G."/>
            <person name="Emri T."/>
            <person name="Fekete E."/>
            <person name="Flipphi M."/>
            <person name="Freyberg S."/>
            <person name="Gallo A."/>
            <person name="Gournas C."/>
            <person name="Habgood R."/>
            <person name="Hainaut M."/>
            <person name="Harispe M.L."/>
            <person name="Henrissat B."/>
            <person name="Hilden K.S."/>
            <person name="Hope R."/>
            <person name="Hossain A."/>
            <person name="Karabika E."/>
            <person name="Karaffa L."/>
            <person name="Karanyi Z."/>
            <person name="Krasevec N."/>
            <person name="Kuo A."/>
            <person name="Kusch H."/>
            <person name="LaButti K."/>
            <person name="Lagendijk E.L."/>
            <person name="Lapidus A."/>
            <person name="Levasseur A."/>
            <person name="Lindquist E."/>
            <person name="Lipzen A."/>
            <person name="Logrieco A.F."/>
            <person name="MacCabe A."/>
            <person name="Maekelae M.R."/>
            <person name="Malavazi I."/>
            <person name="Melin P."/>
            <person name="Meyer V."/>
            <person name="Mielnichuk N."/>
            <person name="Miskei M."/>
            <person name="Molnar A.P."/>
            <person name="Mule G."/>
            <person name="Ngan C.Y."/>
            <person name="Orejas M."/>
            <person name="Orosz E."/>
            <person name="Ouedraogo J.P."/>
            <person name="Overkamp K.M."/>
            <person name="Park H.-S."/>
            <person name="Perrone G."/>
            <person name="Piumi F."/>
            <person name="Punt P.J."/>
            <person name="Ram A.F."/>
            <person name="Ramon A."/>
            <person name="Rauscher S."/>
            <person name="Record E."/>
            <person name="Riano-Pachon D.M."/>
            <person name="Robert V."/>
            <person name="Roehrig J."/>
            <person name="Ruller R."/>
            <person name="Salamov A."/>
            <person name="Salih N.S."/>
            <person name="Samson R.A."/>
            <person name="Sandor E."/>
            <person name="Sanguinetti M."/>
            <person name="Schuetze T."/>
            <person name="Sepcic K."/>
            <person name="Shelest E."/>
            <person name="Sherlock G."/>
            <person name="Sophianopoulou V."/>
            <person name="Squina F.M."/>
            <person name="Sun H."/>
            <person name="Susca A."/>
            <person name="Todd R.B."/>
            <person name="Tsang A."/>
            <person name="Unkles S.E."/>
            <person name="van de Wiele N."/>
            <person name="van Rossen-Uffink D."/>
            <person name="Oliveira J.V."/>
            <person name="Vesth T.C."/>
            <person name="Visser J."/>
            <person name="Yu J.-H."/>
            <person name="Zhou M."/>
            <person name="Andersen M.R."/>
            <person name="Archer D.B."/>
            <person name="Baker S.E."/>
            <person name="Benoit I."/>
            <person name="Brakhage A.A."/>
            <person name="Braus G.H."/>
            <person name="Fischer R."/>
            <person name="Frisvad J.C."/>
            <person name="Goldman G.H."/>
            <person name="Houbraken J."/>
            <person name="Oakley B."/>
            <person name="Pocsi I."/>
            <person name="Scazzocchio C."/>
            <person name="Seiboth B."/>
            <person name="vanKuyk P.A."/>
            <person name="Wortman J."/>
            <person name="Dyer P.S."/>
            <person name="Grigoriev I.V."/>
        </authorList>
    </citation>
    <scope>NUCLEOTIDE SEQUENCE [LARGE SCALE GENOMIC DNA]</scope>
    <source>
        <strain evidence="6">DTO 134E9</strain>
    </source>
</reference>
<evidence type="ECO:0000259" key="4">
    <source>
        <dbReference type="Pfam" id="PF24883"/>
    </source>
</evidence>
<dbReference type="Proteomes" id="UP000184383">
    <property type="component" value="Unassembled WGS sequence"/>
</dbReference>
<keyword evidence="6" id="KW-1185">Reference proteome</keyword>